<name>A0A915HXA8_ROMCU</name>
<keyword evidence="1" id="KW-1185">Reference proteome</keyword>
<accession>A0A915HXA8</accession>
<sequence length="142" mass="15581">MVRAADGSDCNRHLPLLFEAYRLLWGETFFSTTQGPILSSSSSSSNTEFADSDLTFFDEAVCSFVSSDIVPVDEPPPQTPLIDSLLAAKNRLICIFFLNVSAGVERLKPKPDQQSFGVRAPTGFSCMATKKFMQGQFIRGCL</sequence>
<reference evidence="2" key="1">
    <citation type="submission" date="2022-11" db="UniProtKB">
        <authorList>
            <consortium name="WormBaseParasite"/>
        </authorList>
    </citation>
    <scope>IDENTIFICATION</scope>
</reference>
<proteinExistence type="predicted"/>
<dbReference type="WBParaSite" id="nRc.2.0.1.t06519-RA">
    <property type="protein sequence ID" value="nRc.2.0.1.t06519-RA"/>
    <property type="gene ID" value="nRc.2.0.1.g06519"/>
</dbReference>
<organism evidence="1 2">
    <name type="scientific">Romanomermis culicivorax</name>
    <name type="common">Nematode worm</name>
    <dbReference type="NCBI Taxonomy" id="13658"/>
    <lineage>
        <taxon>Eukaryota</taxon>
        <taxon>Metazoa</taxon>
        <taxon>Ecdysozoa</taxon>
        <taxon>Nematoda</taxon>
        <taxon>Enoplea</taxon>
        <taxon>Dorylaimia</taxon>
        <taxon>Mermithida</taxon>
        <taxon>Mermithoidea</taxon>
        <taxon>Mermithidae</taxon>
        <taxon>Romanomermis</taxon>
    </lineage>
</organism>
<dbReference type="AlphaFoldDB" id="A0A915HXA8"/>
<evidence type="ECO:0000313" key="2">
    <source>
        <dbReference type="WBParaSite" id="nRc.2.0.1.t06519-RA"/>
    </source>
</evidence>
<dbReference type="Proteomes" id="UP000887565">
    <property type="component" value="Unplaced"/>
</dbReference>
<evidence type="ECO:0000313" key="1">
    <source>
        <dbReference type="Proteomes" id="UP000887565"/>
    </source>
</evidence>
<protein>
    <submittedName>
        <fullName evidence="2">Uncharacterized protein</fullName>
    </submittedName>
</protein>